<reference evidence="1" key="1">
    <citation type="journal article" date="2023" name="Genome Biol. Evol.">
        <title>Long-read-based Genome Assembly of Drosophila gunungcola Reveals Fewer Chemosensory Genes in Flower-breeding Species.</title>
        <authorList>
            <person name="Negi A."/>
            <person name="Liao B.Y."/>
            <person name="Yeh S.D."/>
        </authorList>
    </citation>
    <scope>NUCLEOTIDE SEQUENCE</scope>
    <source>
        <strain evidence="1">Sukarami</strain>
    </source>
</reference>
<dbReference type="AlphaFoldDB" id="A0A9P9YBG5"/>
<sequence>MHKIAKLATVMLDAKLGTEDLKLRLNVRRRRRQR</sequence>
<feature type="non-terminal residue" evidence="1">
    <location>
        <position position="1"/>
    </location>
</feature>
<proteinExistence type="predicted"/>
<keyword evidence="2" id="KW-1185">Reference proteome</keyword>
<protein>
    <submittedName>
        <fullName evidence="1">Uncharacterized protein</fullName>
    </submittedName>
</protein>
<evidence type="ECO:0000313" key="2">
    <source>
        <dbReference type="Proteomes" id="UP001059596"/>
    </source>
</evidence>
<dbReference type="EMBL" id="JAMKOV010000092">
    <property type="protein sequence ID" value="KAI8033881.1"/>
    <property type="molecule type" value="Genomic_DNA"/>
</dbReference>
<comment type="caution">
    <text evidence="1">The sequence shown here is derived from an EMBL/GenBank/DDBJ whole genome shotgun (WGS) entry which is preliminary data.</text>
</comment>
<dbReference type="Proteomes" id="UP001059596">
    <property type="component" value="Unassembled WGS sequence"/>
</dbReference>
<name>A0A9P9YBG5_9MUSC</name>
<organism evidence="1 2">
    <name type="scientific">Drosophila gunungcola</name>
    <name type="common">fruit fly</name>
    <dbReference type="NCBI Taxonomy" id="103775"/>
    <lineage>
        <taxon>Eukaryota</taxon>
        <taxon>Metazoa</taxon>
        <taxon>Ecdysozoa</taxon>
        <taxon>Arthropoda</taxon>
        <taxon>Hexapoda</taxon>
        <taxon>Insecta</taxon>
        <taxon>Pterygota</taxon>
        <taxon>Neoptera</taxon>
        <taxon>Endopterygota</taxon>
        <taxon>Diptera</taxon>
        <taxon>Brachycera</taxon>
        <taxon>Muscomorpha</taxon>
        <taxon>Ephydroidea</taxon>
        <taxon>Drosophilidae</taxon>
        <taxon>Drosophila</taxon>
        <taxon>Sophophora</taxon>
    </lineage>
</organism>
<accession>A0A9P9YBG5</accession>
<evidence type="ECO:0000313" key="1">
    <source>
        <dbReference type="EMBL" id="KAI8033881.1"/>
    </source>
</evidence>
<gene>
    <name evidence="1" type="ORF">M5D96_013336</name>
</gene>